<evidence type="ECO:0000256" key="3">
    <source>
        <dbReference type="ARBA" id="ARBA00022475"/>
    </source>
</evidence>
<dbReference type="EMBL" id="RJUK01000001">
    <property type="protein sequence ID" value="ROQ21424.1"/>
    <property type="molecule type" value="Genomic_DNA"/>
</dbReference>
<gene>
    <name evidence="8" type="ORF">EDC38_2048</name>
</gene>
<dbReference type="InterPro" id="IPR032808">
    <property type="entry name" value="DoxX"/>
</dbReference>
<proteinExistence type="inferred from homology"/>
<comment type="similarity">
    <text evidence="2">Belongs to the DoxX family.</text>
</comment>
<evidence type="ECO:0000256" key="2">
    <source>
        <dbReference type="ARBA" id="ARBA00006679"/>
    </source>
</evidence>
<dbReference type="AlphaFoldDB" id="A0A3N1NNW6"/>
<feature type="transmembrane region" description="Helical" evidence="7">
    <location>
        <begin position="98"/>
        <end position="118"/>
    </location>
</feature>
<evidence type="ECO:0000256" key="6">
    <source>
        <dbReference type="ARBA" id="ARBA00023136"/>
    </source>
</evidence>
<evidence type="ECO:0000256" key="7">
    <source>
        <dbReference type="SAM" id="Phobius"/>
    </source>
</evidence>
<evidence type="ECO:0000256" key="4">
    <source>
        <dbReference type="ARBA" id="ARBA00022692"/>
    </source>
</evidence>
<dbReference type="GO" id="GO:0005886">
    <property type="term" value="C:plasma membrane"/>
    <property type="evidence" value="ECO:0007669"/>
    <property type="project" value="UniProtKB-SubCell"/>
</dbReference>
<keyword evidence="6 7" id="KW-0472">Membrane</keyword>
<dbReference type="Proteomes" id="UP000273643">
    <property type="component" value="Unassembled WGS sequence"/>
</dbReference>
<feature type="transmembrane region" description="Helical" evidence="7">
    <location>
        <begin position="159"/>
        <end position="181"/>
    </location>
</feature>
<sequence>MNHIVGLYRRLEFSSSGLRHLDGLPSLLLRLYLAPVMLQAGWQKLSNFESTAAWFGNPDWGLGLPMPEVLAALAAGTEFLGGILLIVGFAVRWISIPLMFTMLVAAVTVHWQNGWLAISDAGSWLANDRVLEAAERLERGRDILREHGHYDWLTGRGSFVILNNGIEFAATYFIMLFSLLFTGAGRYVSLDYWVGQWAIARSSEVAQ</sequence>
<comment type="caution">
    <text evidence="8">The sequence shown here is derived from an EMBL/GenBank/DDBJ whole genome shotgun (WGS) entry which is preliminary data.</text>
</comment>
<dbReference type="InterPro" id="IPR051907">
    <property type="entry name" value="DoxX-like_oxidoreductase"/>
</dbReference>
<comment type="subcellular location">
    <subcellularLocation>
        <location evidence="1">Cell membrane</location>
        <topology evidence="1">Multi-pass membrane protein</topology>
    </subcellularLocation>
</comment>
<name>A0A3N1NNW6_9GAMM</name>
<accession>A0A3N1NNW6</accession>
<keyword evidence="3" id="KW-1003">Cell membrane</keyword>
<dbReference type="OrthoDB" id="346004at2"/>
<keyword evidence="9" id="KW-1185">Reference proteome</keyword>
<evidence type="ECO:0000256" key="1">
    <source>
        <dbReference type="ARBA" id="ARBA00004651"/>
    </source>
</evidence>
<feature type="transmembrane region" description="Helical" evidence="7">
    <location>
        <begin position="69"/>
        <end position="91"/>
    </location>
</feature>
<dbReference type="RefSeq" id="WP_123638429.1">
    <property type="nucleotide sequence ID" value="NZ_RJUK01000001.1"/>
</dbReference>
<protein>
    <submittedName>
        <fullName evidence="8">DoxX-like protein</fullName>
    </submittedName>
</protein>
<keyword evidence="5 7" id="KW-1133">Transmembrane helix</keyword>
<organism evidence="8 9">
    <name type="scientific">Marinimicrobium koreense</name>
    <dbReference type="NCBI Taxonomy" id="306545"/>
    <lineage>
        <taxon>Bacteria</taxon>
        <taxon>Pseudomonadati</taxon>
        <taxon>Pseudomonadota</taxon>
        <taxon>Gammaproteobacteria</taxon>
        <taxon>Cellvibrionales</taxon>
        <taxon>Cellvibrionaceae</taxon>
        <taxon>Marinimicrobium</taxon>
    </lineage>
</organism>
<keyword evidence="4 7" id="KW-0812">Transmembrane</keyword>
<dbReference type="PANTHER" id="PTHR33452:SF19">
    <property type="entry name" value="DOXX FAMILY PROTEIN"/>
    <property type="match status" value="1"/>
</dbReference>
<dbReference type="Pfam" id="PF07681">
    <property type="entry name" value="DoxX"/>
    <property type="match status" value="1"/>
</dbReference>
<evidence type="ECO:0000256" key="5">
    <source>
        <dbReference type="ARBA" id="ARBA00022989"/>
    </source>
</evidence>
<reference evidence="8 9" key="1">
    <citation type="submission" date="2018-11" db="EMBL/GenBank/DDBJ databases">
        <title>Genomic Encyclopedia of Type Strains, Phase IV (KMG-IV): sequencing the most valuable type-strain genomes for metagenomic binning, comparative biology and taxonomic classification.</title>
        <authorList>
            <person name="Goeker M."/>
        </authorList>
    </citation>
    <scope>NUCLEOTIDE SEQUENCE [LARGE SCALE GENOMIC DNA]</scope>
    <source>
        <strain evidence="8 9">DSM 16974</strain>
    </source>
</reference>
<dbReference type="PANTHER" id="PTHR33452">
    <property type="entry name" value="OXIDOREDUCTASE CATD-RELATED"/>
    <property type="match status" value="1"/>
</dbReference>
<evidence type="ECO:0000313" key="9">
    <source>
        <dbReference type="Proteomes" id="UP000273643"/>
    </source>
</evidence>
<evidence type="ECO:0000313" key="8">
    <source>
        <dbReference type="EMBL" id="ROQ21424.1"/>
    </source>
</evidence>